<dbReference type="InterPro" id="IPR027417">
    <property type="entry name" value="P-loop_NTPase"/>
</dbReference>
<dbReference type="Pfam" id="PF23559">
    <property type="entry name" value="WHD_DRP"/>
    <property type="match status" value="1"/>
</dbReference>
<dbReference type="OrthoDB" id="689569at2759"/>
<dbReference type="ExpressionAtlas" id="I1J1Z0">
    <property type="expression patterns" value="baseline"/>
</dbReference>
<reference evidence="13" key="2">
    <citation type="submission" date="2017-06" db="EMBL/GenBank/DDBJ databases">
        <title>WGS assembly of Brachypodium distachyon.</title>
        <authorList>
            <consortium name="The International Brachypodium Initiative"/>
            <person name="Lucas S."/>
            <person name="Harmon-Smith M."/>
            <person name="Lail K."/>
            <person name="Tice H."/>
            <person name="Grimwood J."/>
            <person name="Bruce D."/>
            <person name="Barry K."/>
            <person name="Shu S."/>
            <person name="Lindquist E."/>
            <person name="Wang M."/>
            <person name="Pitluck S."/>
            <person name="Vogel J.P."/>
            <person name="Garvin D.F."/>
            <person name="Mockler T.C."/>
            <person name="Schmutz J."/>
            <person name="Rokhsar D."/>
            <person name="Bevan M.W."/>
        </authorList>
    </citation>
    <scope>NUCLEOTIDE SEQUENCE</scope>
    <source>
        <strain evidence="13">Bd21</strain>
    </source>
</reference>
<evidence type="ECO:0000256" key="5">
    <source>
        <dbReference type="ARBA" id="ARBA00022741"/>
    </source>
</evidence>
<evidence type="ECO:0000256" key="6">
    <source>
        <dbReference type="ARBA" id="ARBA00022771"/>
    </source>
</evidence>
<evidence type="ECO:0000256" key="9">
    <source>
        <dbReference type="ARBA" id="ARBA00022840"/>
    </source>
</evidence>
<dbReference type="Gene3D" id="1.10.10.10">
    <property type="entry name" value="Winged helix-like DNA-binding domain superfamily/Winged helix DNA-binding domain"/>
    <property type="match status" value="1"/>
</dbReference>
<dbReference type="InterPro" id="IPR056789">
    <property type="entry name" value="LRR_R13L1-DRL21"/>
</dbReference>
<reference evidence="13 14" key="1">
    <citation type="journal article" date="2010" name="Nature">
        <title>Genome sequencing and analysis of the model grass Brachypodium distachyon.</title>
        <authorList>
            <consortium name="International Brachypodium Initiative"/>
        </authorList>
    </citation>
    <scope>NUCLEOTIDE SEQUENCE [LARGE SCALE GENOMIC DNA]</scope>
    <source>
        <strain evidence="13 14">Bd21</strain>
    </source>
</reference>
<dbReference type="PANTHER" id="PTHR36766:SF73">
    <property type="entry name" value="NB-ARC DOMAIN-CONTAINING PROTEIN"/>
    <property type="match status" value="1"/>
</dbReference>
<evidence type="ECO:0000256" key="7">
    <source>
        <dbReference type="ARBA" id="ARBA00022821"/>
    </source>
</evidence>
<dbReference type="GeneID" id="100829049"/>
<dbReference type="SUPFAM" id="SSF52058">
    <property type="entry name" value="L domain-like"/>
    <property type="match status" value="2"/>
</dbReference>
<organism evidence="14">
    <name type="scientific">Brachypodium distachyon</name>
    <name type="common">Purple false brome</name>
    <name type="synonym">Trachynia distachya</name>
    <dbReference type="NCBI Taxonomy" id="15368"/>
    <lineage>
        <taxon>Eukaryota</taxon>
        <taxon>Viridiplantae</taxon>
        <taxon>Streptophyta</taxon>
        <taxon>Embryophyta</taxon>
        <taxon>Tracheophyta</taxon>
        <taxon>Spermatophyta</taxon>
        <taxon>Magnoliopsida</taxon>
        <taxon>Liliopsida</taxon>
        <taxon>Poales</taxon>
        <taxon>Poaceae</taxon>
        <taxon>BOP clade</taxon>
        <taxon>Pooideae</taxon>
        <taxon>Stipodae</taxon>
        <taxon>Brachypodieae</taxon>
        <taxon>Brachypodium</taxon>
    </lineage>
</organism>
<evidence type="ECO:0000256" key="2">
    <source>
        <dbReference type="ARBA" id="ARBA00022614"/>
    </source>
</evidence>
<dbReference type="KEGG" id="bdi:100829049"/>
<evidence type="ECO:0000256" key="10">
    <source>
        <dbReference type="PROSITE-ProRule" id="PRU00027"/>
    </source>
</evidence>
<evidence type="ECO:0000256" key="8">
    <source>
        <dbReference type="ARBA" id="ARBA00022833"/>
    </source>
</evidence>
<feature type="region of interest" description="Disordered" evidence="11">
    <location>
        <begin position="196"/>
        <end position="215"/>
    </location>
</feature>
<dbReference type="GO" id="GO:0098542">
    <property type="term" value="P:defense response to other organism"/>
    <property type="evidence" value="ECO:0000318"/>
    <property type="project" value="GO_Central"/>
</dbReference>
<name>I1J1Z0_BRADI</name>
<dbReference type="Gene3D" id="1.20.5.4130">
    <property type="match status" value="1"/>
</dbReference>
<dbReference type="InterPro" id="IPR006553">
    <property type="entry name" value="Leu-rich_rpt_Cys-con_subtyp"/>
</dbReference>
<dbReference type="InterPro" id="IPR041118">
    <property type="entry name" value="Rx_N"/>
</dbReference>
<dbReference type="SMART" id="SM00367">
    <property type="entry name" value="LRR_CC"/>
    <property type="match status" value="7"/>
</dbReference>
<keyword evidence="4" id="KW-0677">Repeat</keyword>
<dbReference type="OMA" id="ACANESE"/>
<evidence type="ECO:0000256" key="1">
    <source>
        <dbReference type="ARBA" id="ARBA00008894"/>
    </source>
</evidence>
<dbReference type="InterPro" id="IPR002182">
    <property type="entry name" value="NB-ARC"/>
</dbReference>
<evidence type="ECO:0000313" key="14">
    <source>
        <dbReference type="EnsemblPlants" id="KQJ84678"/>
    </source>
</evidence>
<dbReference type="SMART" id="SM00614">
    <property type="entry name" value="ZnF_BED"/>
    <property type="match status" value="1"/>
</dbReference>
<accession>I1J1Z0</accession>
<dbReference type="Gene3D" id="3.40.50.300">
    <property type="entry name" value="P-loop containing nucleotide triphosphate hydrolases"/>
    <property type="match status" value="1"/>
</dbReference>
<dbReference type="Gene3D" id="3.80.10.10">
    <property type="entry name" value="Ribonuclease Inhibitor"/>
    <property type="match status" value="6"/>
</dbReference>
<dbReference type="SUPFAM" id="SSF52540">
    <property type="entry name" value="P-loop containing nucleoside triphosphate hydrolases"/>
    <property type="match status" value="1"/>
</dbReference>
<dbReference type="eggNOG" id="KOG4658">
    <property type="taxonomic scope" value="Eukaryota"/>
</dbReference>
<evidence type="ECO:0000259" key="12">
    <source>
        <dbReference type="PROSITE" id="PS50808"/>
    </source>
</evidence>
<dbReference type="Pfam" id="PF18052">
    <property type="entry name" value="Rx_N"/>
    <property type="match status" value="1"/>
</dbReference>
<feature type="domain" description="BED-type" evidence="12">
    <location>
        <begin position="128"/>
        <end position="187"/>
    </location>
</feature>
<dbReference type="SUPFAM" id="SSF52047">
    <property type="entry name" value="RNI-like"/>
    <property type="match status" value="1"/>
</dbReference>
<evidence type="ECO:0000256" key="3">
    <source>
        <dbReference type="ARBA" id="ARBA00022723"/>
    </source>
</evidence>
<dbReference type="SUPFAM" id="SSF57667">
    <property type="entry name" value="beta-beta-alpha zinc fingers"/>
    <property type="match status" value="1"/>
</dbReference>
<dbReference type="InterPro" id="IPR032675">
    <property type="entry name" value="LRR_dom_sf"/>
</dbReference>
<dbReference type="PANTHER" id="PTHR36766">
    <property type="entry name" value="PLANT BROAD-SPECTRUM MILDEW RESISTANCE PROTEIN RPW8"/>
    <property type="match status" value="1"/>
</dbReference>
<dbReference type="PRINTS" id="PR00364">
    <property type="entry name" value="DISEASERSIST"/>
</dbReference>
<gene>
    <name evidence="14" type="primary">LOC100829049</name>
    <name evidence="13" type="ORF">BRADI_5g22187v3</name>
</gene>
<dbReference type="RefSeq" id="XP_003579311.1">
    <property type="nucleotide sequence ID" value="XM_003579263.4"/>
</dbReference>
<keyword evidence="15" id="KW-1185">Reference proteome</keyword>
<keyword evidence="7" id="KW-0611">Plant defense</keyword>
<keyword evidence="6 10" id="KW-0863">Zinc-finger</keyword>
<dbReference type="Proteomes" id="UP000008810">
    <property type="component" value="Chromosome 5"/>
</dbReference>
<keyword evidence="8" id="KW-0862">Zinc</keyword>
<dbReference type="GO" id="GO:0008270">
    <property type="term" value="F:zinc ion binding"/>
    <property type="evidence" value="ECO:0007669"/>
    <property type="project" value="UniProtKB-KW"/>
</dbReference>
<dbReference type="HOGENOM" id="CLU_000837_8_4_1"/>
<keyword evidence="3" id="KW-0479">Metal-binding</keyword>
<evidence type="ECO:0000256" key="11">
    <source>
        <dbReference type="SAM" id="MobiDB-lite"/>
    </source>
</evidence>
<comment type="similarity">
    <text evidence="1">Belongs to the disease resistance NB-LRR family.</text>
</comment>
<evidence type="ECO:0000256" key="4">
    <source>
        <dbReference type="ARBA" id="ARBA00022737"/>
    </source>
</evidence>
<dbReference type="GO" id="GO:0003677">
    <property type="term" value="F:DNA binding"/>
    <property type="evidence" value="ECO:0007669"/>
    <property type="project" value="InterPro"/>
</dbReference>
<dbReference type="InterPro" id="IPR003656">
    <property type="entry name" value="Znf_BED"/>
</dbReference>
<dbReference type="GO" id="GO:0005524">
    <property type="term" value="F:ATP binding"/>
    <property type="evidence" value="ECO:0007669"/>
    <property type="project" value="UniProtKB-KW"/>
</dbReference>
<dbReference type="InterPro" id="IPR058922">
    <property type="entry name" value="WHD_DRP"/>
</dbReference>
<dbReference type="InterPro" id="IPR036388">
    <property type="entry name" value="WH-like_DNA-bd_sf"/>
</dbReference>
<keyword evidence="5" id="KW-0547">Nucleotide-binding</keyword>
<dbReference type="Pfam" id="PF00931">
    <property type="entry name" value="NB-ARC"/>
    <property type="match status" value="1"/>
</dbReference>
<keyword evidence="2" id="KW-0433">Leucine-rich repeat</keyword>
<dbReference type="EMBL" id="CM000884">
    <property type="protein sequence ID" value="KQJ84678.1"/>
    <property type="molecule type" value="Genomic_DNA"/>
</dbReference>
<evidence type="ECO:0000313" key="15">
    <source>
        <dbReference type="Proteomes" id="UP000008810"/>
    </source>
</evidence>
<sequence>MEAAIAWLAGTILATLLIDKLVEWIRQVGLADDVEKLKFEIQRVNRVVSAVNGRAARNQPLADSLARLEELLYDADDLVDELHYYTLQQQVEGVTADDPEVVLVPAAEEVDDTSRGNADMPSNRSGKKLRSESWNEFDVTEKENEKPVKARCKHCLVEVKCGTKNGTSGMRNHLNVCKKHQSQNLSSTGDATTAHVAPIVIGDSSSRKRKRTDEVSVQITAPNTHRPSDKAELSSRIQKITSQLQDIRGAVSEVLNLLHGSDFASSSNHPADDHLGTSSLVSMIVYGRVSEKNSIMKLMMAGDRSDSVTVLPIVGIAGVGKTTLAQLVYNDPKVEDHFDLRIWVWVSRNFDKVGLTRKMLDSVQSERILDSVPQERHEGLNCFAKLQEILKSHVTSKRVLLILDDVWDDMNIGRWNQLLAPFKSNGSKGNMILVTTRKPSVAKVIGTAEPIKLGALENDDFCLLFKSCAFGDADYKAPGNLSTIGRQIAEKLKGNPLGAVTAGKLLRDSLTVDHWSKILKNENWKSLGLSEGIMPALKLSYDELPYHLQRCLSYCSIFPNKFQFLGKELVYIWISQGFVNCTGSSKRLEEQGWEYLIDLTNMGFFQQVGREESFSFDQSNCETCYVICGLMYDFVRAISKTECATIDGLPCNEMLSTVRHLSIVTDSAYIKDQHGKIHRNEKFEENLKNKVTSVSNLRTLVLLGHYDSSFFQVFQDIFQKGQNLRLLQISATDADFNSFQRGLVTPMHLRYLKRVSDGFDGALPQVLIKCLHLQVLYISSDTICTVPSGMHNLPSLRHLVAEKGVDFSPVCIASMTSLQELHEFKVQFCSSGPEIAQLQSMNKLVQLGLSGLNYVKSREEAYSAGLRNKQHLEKLHLSWEFFGMDDGGPSSEPSMDTAREVLEGFEPHMDLKHLQISGYGSTMSPTWLACSISLTSLQTLHLDSCGQWQILPSMEWFPLLTKLNLSNLPKVIEVSVPSLEELVLVKMPNLARCSCTSVGGLSSSLKALQIEHCQALKAFDLFQNNDKFEIKQWSWLPAVRKLILRGCPQLEVLNPLPPSTTFSELLISGVSTLPSMEGSYEKLHIGPPDFNPSSESIKAAEVLAFHNLTSLKFLSIGDKENQMSILFKDLRHLVSLKSLRIQECDIVFSSCVMPEHTREDVPAANCNVFPSLQSLTVESCGITGKVLSLMLQHSPDLKKLDLSDCSAITLLSIEEEGNSLSNLTSYREPQDELFLHIPSNLTFTLKEITIAGCPCLRLNGSNKGFSGFTSLEKLDIWGCPELLSSLVRRDGIDDQANGRWLLPESLGELYIGDYPEKTLQPCFPSNLTSLKKLVLWNADLKSLQLHSCTAMEELEIENCESLSEVEGLQSLSSLRDLTVLNCPCLRESLGELDIGDYPEKTLQPCFPGSLTSLKKLVLSRADLRCLQLHSCTALEELEINYCDSLSEVEGLQSLGSLKKLVLSRADLRCLQLHSCTALEELKIEYCNSLSIVEGMQSLGCLKKLVLSRADLQSIQLHSCTALEELKIEYCNSLSIVEGMQSLGCLKKLVLSRADLQSIQLHSCTALEELEIRYCNSLSIVEGLQSLGSLRDLTVRNCPCLPSYLESFSRQCNELLPRLGTLVIGDPAVLTTSFCKRLTSLHSLQLRLWRTGVTRLTEEQERALVLLKSLQELTFYGCYRLMHLPAGLHTLPSLKRLKIEYCSRILRLPETGLPDSLEELEIISCSDELDEECMLLATPMSKLKVKIIPRC</sequence>
<evidence type="ECO:0000313" key="13">
    <source>
        <dbReference type="EMBL" id="KQJ84678.1"/>
    </source>
</evidence>
<dbReference type="Pfam" id="PF25019">
    <property type="entry name" value="LRR_R13L1-DRL21"/>
    <property type="match status" value="1"/>
</dbReference>
<dbReference type="GO" id="GO:0043531">
    <property type="term" value="F:ADP binding"/>
    <property type="evidence" value="ECO:0007669"/>
    <property type="project" value="InterPro"/>
</dbReference>
<dbReference type="Gramene" id="KQJ84678">
    <property type="protein sequence ID" value="KQJ84678"/>
    <property type="gene ID" value="BRADI_5g22187v3"/>
</dbReference>
<dbReference type="InterPro" id="IPR036236">
    <property type="entry name" value="Znf_C2H2_sf"/>
</dbReference>
<proteinExistence type="inferred from homology"/>
<keyword evidence="9" id="KW-0067">ATP-binding</keyword>
<dbReference type="PROSITE" id="PS50808">
    <property type="entry name" value="ZF_BED"/>
    <property type="match status" value="1"/>
</dbReference>
<protein>
    <recommendedName>
        <fullName evidence="12">BED-type domain-containing protein</fullName>
    </recommendedName>
</protein>
<dbReference type="EnsemblPlants" id="KQJ84678">
    <property type="protein sequence ID" value="KQJ84678"/>
    <property type="gene ID" value="BRADI_5g22187v3"/>
</dbReference>
<reference evidence="14" key="3">
    <citation type="submission" date="2018-08" db="UniProtKB">
        <authorList>
            <consortium name="EnsemblPlants"/>
        </authorList>
    </citation>
    <scope>IDENTIFICATION</scope>
    <source>
        <strain evidence="14">cv. Bd21</strain>
    </source>
</reference>